<keyword evidence="13 15" id="KW-0234">DNA repair</keyword>
<evidence type="ECO:0000256" key="9">
    <source>
        <dbReference type="ARBA" id="ARBA00022763"/>
    </source>
</evidence>
<dbReference type="EC" id="2.7.7.7" evidence="15"/>
<evidence type="ECO:0000256" key="5">
    <source>
        <dbReference type="ARBA" id="ARBA00022679"/>
    </source>
</evidence>
<keyword evidence="6 15" id="KW-0548">Nucleotidyltransferase</keyword>
<keyword evidence="10 15" id="KW-0460">Magnesium</keyword>
<dbReference type="Gene3D" id="3.40.1170.60">
    <property type="match status" value="1"/>
</dbReference>
<evidence type="ECO:0000256" key="11">
    <source>
        <dbReference type="ARBA" id="ARBA00022932"/>
    </source>
</evidence>
<keyword evidence="12 15" id="KW-0238">DNA-binding</keyword>
<evidence type="ECO:0000256" key="7">
    <source>
        <dbReference type="ARBA" id="ARBA00022705"/>
    </source>
</evidence>
<dbReference type="InterPro" id="IPR043128">
    <property type="entry name" value="Rev_trsase/Diguanyl_cyclase"/>
</dbReference>
<dbReference type="InterPro" id="IPR053848">
    <property type="entry name" value="IMS_HHH_1"/>
</dbReference>
<keyword evidence="3 15" id="KW-0515">Mutator protein</keyword>
<comment type="cofactor">
    <cofactor evidence="15">
        <name>Mg(2+)</name>
        <dbReference type="ChEBI" id="CHEBI:18420"/>
    </cofactor>
    <text evidence="15">Binds 2 magnesium ions per subunit.</text>
</comment>
<evidence type="ECO:0000259" key="16">
    <source>
        <dbReference type="PROSITE" id="PS50173"/>
    </source>
</evidence>
<dbReference type="InterPro" id="IPR036775">
    <property type="entry name" value="DNA_pol_Y-fam_lit_finger_sf"/>
</dbReference>
<feature type="domain" description="UmuC" evidence="16">
    <location>
        <begin position="7"/>
        <end position="188"/>
    </location>
</feature>
<proteinExistence type="inferred from homology"/>
<dbReference type="NCBIfam" id="NF002677">
    <property type="entry name" value="PRK02406.1"/>
    <property type="match status" value="1"/>
</dbReference>
<dbReference type="HAMAP" id="MF_01113">
    <property type="entry name" value="DNApol_IV"/>
    <property type="match status" value="1"/>
</dbReference>
<evidence type="ECO:0000256" key="15">
    <source>
        <dbReference type="HAMAP-Rule" id="MF_01113"/>
    </source>
</evidence>
<dbReference type="PANTHER" id="PTHR11076">
    <property type="entry name" value="DNA REPAIR POLYMERASE UMUC / TRANSFERASE FAMILY MEMBER"/>
    <property type="match status" value="1"/>
</dbReference>
<name>A0ABP7NQR8_9GAMM</name>
<dbReference type="InterPro" id="IPR001126">
    <property type="entry name" value="UmuC"/>
</dbReference>
<dbReference type="CDD" id="cd03586">
    <property type="entry name" value="PolY_Pol_IV_kappa"/>
    <property type="match status" value="1"/>
</dbReference>
<reference evidence="18" key="1">
    <citation type="journal article" date="2019" name="Int. J. Syst. Evol. Microbiol.">
        <title>The Global Catalogue of Microorganisms (GCM) 10K type strain sequencing project: providing services to taxonomists for standard genome sequencing and annotation.</title>
        <authorList>
            <consortium name="The Broad Institute Genomics Platform"/>
            <consortium name="The Broad Institute Genome Sequencing Center for Infectious Disease"/>
            <person name="Wu L."/>
            <person name="Ma J."/>
        </authorList>
    </citation>
    <scope>NUCLEOTIDE SEQUENCE [LARGE SCALE GENOMIC DNA]</scope>
    <source>
        <strain evidence="18">JCM 17555</strain>
    </source>
</reference>
<evidence type="ECO:0000256" key="12">
    <source>
        <dbReference type="ARBA" id="ARBA00023125"/>
    </source>
</evidence>
<dbReference type="Gene3D" id="1.10.150.20">
    <property type="entry name" value="5' to 3' exonuclease, C-terminal subdomain"/>
    <property type="match status" value="1"/>
</dbReference>
<feature type="binding site" evidence="15">
    <location>
        <position position="106"/>
    </location>
    <ligand>
        <name>Mg(2+)</name>
        <dbReference type="ChEBI" id="CHEBI:18420"/>
    </ligand>
</feature>
<protein>
    <recommendedName>
        <fullName evidence="15">DNA polymerase IV</fullName>
        <shortName evidence="15">Pol IV</shortName>
        <ecNumber evidence="15">2.7.7.7</ecNumber>
    </recommendedName>
</protein>
<gene>
    <name evidence="15 17" type="primary">dinB</name>
    <name evidence="17" type="ORF">GCM10022278_09120</name>
</gene>
<dbReference type="InterPro" id="IPR017961">
    <property type="entry name" value="DNA_pol_Y-fam_little_finger"/>
</dbReference>
<dbReference type="PANTHER" id="PTHR11076:SF33">
    <property type="entry name" value="DNA POLYMERASE KAPPA"/>
    <property type="match status" value="1"/>
</dbReference>
<keyword evidence="5 15" id="KW-0808">Transferase</keyword>
<accession>A0ABP7NQR8</accession>
<dbReference type="InterPro" id="IPR043502">
    <property type="entry name" value="DNA/RNA_pol_sf"/>
</dbReference>
<comment type="catalytic activity">
    <reaction evidence="14 15">
        <text>DNA(n) + a 2'-deoxyribonucleoside 5'-triphosphate = DNA(n+1) + diphosphate</text>
        <dbReference type="Rhea" id="RHEA:22508"/>
        <dbReference type="Rhea" id="RHEA-COMP:17339"/>
        <dbReference type="Rhea" id="RHEA-COMP:17340"/>
        <dbReference type="ChEBI" id="CHEBI:33019"/>
        <dbReference type="ChEBI" id="CHEBI:61560"/>
        <dbReference type="ChEBI" id="CHEBI:173112"/>
        <dbReference type="EC" id="2.7.7.7"/>
    </reaction>
</comment>
<evidence type="ECO:0000313" key="18">
    <source>
        <dbReference type="Proteomes" id="UP001501337"/>
    </source>
</evidence>
<dbReference type="RefSeq" id="WP_344803708.1">
    <property type="nucleotide sequence ID" value="NZ_BAABBO010000001.1"/>
</dbReference>
<feature type="binding site" evidence="15">
    <location>
        <position position="11"/>
    </location>
    <ligand>
        <name>Mg(2+)</name>
        <dbReference type="ChEBI" id="CHEBI:18420"/>
    </ligand>
</feature>
<dbReference type="SUPFAM" id="SSF56672">
    <property type="entry name" value="DNA/RNA polymerases"/>
    <property type="match status" value="1"/>
</dbReference>
<comment type="similarity">
    <text evidence="2 15">Belongs to the DNA polymerase type-Y family.</text>
</comment>
<dbReference type="Proteomes" id="UP001501337">
    <property type="component" value="Unassembled WGS sequence"/>
</dbReference>
<evidence type="ECO:0000256" key="1">
    <source>
        <dbReference type="ARBA" id="ARBA00004496"/>
    </source>
</evidence>
<dbReference type="InterPro" id="IPR050116">
    <property type="entry name" value="DNA_polymerase-Y"/>
</dbReference>
<dbReference type="InterPro" id="IPR022880">
    <property type="entry name" value="DNApol_IV"/>
</dbReference>
<keyword evidence="7 15" id="KW-0235">DNA replication</keyword>
<organism evidence="17 18">
    <name type="scientific">Allohahella marinimesophila</name>
    <dbReference type="NCBI Taxonomy" id="1054972"/>
    <lineage>
        <taxon>Bacteria</taxon>
        <taxon>Pseudomonadati</taxon>
        <taxon>Pseudomonadota</taxon>
        <taxon>Gammaproteobacteria</taxon>
        <taxon>Oceanospirillales</taxon>
        <taxon>Hahellaceae</taxon>
        <taxon>Allohahella</taxon>
    </lineage>
</organism>
<keyword evidence="11 15" id="KW-0239">DNA-directed DNA polymerase</keyword>
<evidence type="ECO:0000313" key="17">
    <source>
        <dbReference type="EMBL" id="GAA3952255.1"/>
    </source>
</evidence>
<evidence type="ECO:0000256" key="10">
    <source>
        <dbReference type="ARBA" id="ARBA00022842"/>
    </source>
</evidence>
<evidence type="ECO:0000256" key="3">
    <source>
        <dbReference type="ARBA" id="ARBA00022457"/>
    </source>
</evidence>
<comment type="subunit">
    <text evidence="15">Monomer.</text>
</comment>
<evidence type="ECO:0000256" key="2">
    <source>
        <dbReference type="ARBA" id="ARBA00010945"/>
    </source>
</evidence>
<keyword evidence="18" id="KW-1185">Reference proteome</keyword>
<dbReference type="Pfam" id="PF00817">
    <property type="entry name" value="IMS"/>
    <property type="match status" value="1"/>
</dbReference>
<evidence type="ECO:0000256" key="4">
    <source>
        <dbReference type="ARBA" id="ARBA00022490"/>
    </source>
</evidence>
<feature type="active site" evidence="15">
    <location>
        <position position="107"/>
    </location>
</feature>
<keyword evidence="8 15" id="KW-0479">Metal-binding</keyword>
<dbReference type="Gene3D" id="3.30.70.270">
    <property type="match status" value="1"/>
</dbReference>
<comment type="subcellular location">
    <subcellularLocation>
        <location evidence="1 15">Cytoplasm</location>
    </subcellularLocation>
</comment>
<keyword evidence="9 15" id="KW-0227">DNA damage</keyword>
<feature type="site" description="Substrate discrimination" evidence="15">
    <location>
        <position position="16"/>
    </location>
</feature>
<dbReference type="Gene3D" id="3.30.1490.100">
    <property type="entry name" value="DNA polymerase, Y-family, little finger domain"/>
    <property type="match status" value="1"/>
</dbReference>
<dbReference type="Pfam" id="PF21999">
    <property type="entry name" value="IMS_HHH_1"/>
    <property type="match status" value="1"/>
</dbReference>
<sequence>MTRSRKIIHIDADAFYAAIEIRDDPGLRGLPVAVGGSADRRGVITTCSYEARRYGVRSAMSTGEAMRLCPHLVLVGVNMEKYRSASTVMRSIFKDYTELIEPLSLDEAYLDVSDSTQCRGSATLIAREIRQRVFEALQITVSAGVAPNKFLAKIASDWNKPDGLKVIRPEDIDSFVADLPVKRIHGVGRVTAERLQRHGIETCGDIRTWELNDLMKQFGSFGHRLHEFAYGRDEREVTSDRIRKSLSVEHTYAEDLADAEACYRCLPDLLDKLHTRLARLPEHFQVSKSFVKVKFDNFTTTTLERVGTDATAENYAALFSEALARENRAVRLLGIGVRFRQTGDSQGGVQLDLFPELAGVVAARG</sequence>
<evidence type="ECO:0000256" key="8">
    <source>
        <dbReference type="ARBA" id="ARBA00022723"/>
    </source>
</evidence>
<keyword evidence="4 15" id="KW-0963">Cytoplasm</keyword>
<comment type="caution">
    <text evidence="17">The sequence shown here is derived from an EMBL/GenBank/DDBJ whole genome shotgun (WGS) entry which is preliminary data.</text>
</comment>
<comment type="function">
    <text evidence="15">Poorly processive, error-prone DNA polymerase involved in untargeted mutagenesis. Copies undamaged DNA at stalled replication forks, which arise in vivo from mismatched or misaligned primer ends. These misaligned primers can be extended by PolIV. Exhibits no 3'-5' exonuclease (proofreading) activity. May be involved in translesional synthesis, in conjunction with the beta clamp from PolIII.</text>
</comment>
<dbReference type="SUPFAM" id="SSF100879">
    <property type="entry name" value="Lesion bypass DNA polymerase (Y-family), little finger domain"/>
    <property type="match status" value="1"/>
</dbReference>
<evidence type="ECO:0000256" key="6">
    <source>
        <dbReference type="ARBA" id="ARBA00022695"/>
    </source>
</evidence>
<dbReference type="Pfam" id="PF11799">
    <property type="entry name" value="IMS_C"/>
    <property type="match status" value="1"/>
</dbReference>
<evidence type="ECO:0000256" key="13">
    <source>
        <dbReference type="ARBA" id="ARBA00023204"/>
    </source>
</evidence>
<dbReference type="PROSITE" id="PS50173">
    <property type="entry name" value="UMUC"/>
    <property type="match status" value="1"/>
</dbReference>
<dbReference type="EMBL" id="BAABBO010000001">
    <property type="protein sequence ID" value="GAA3952255.1"/>
    <property type="molecule type" value="Genomic_DNA"/>
</dbReference>
<evidence type="ECO:0000256" key="14">
    <source>
        <dbReference type="ARBA" id="ARBA00049244"/>
    </source>
</evidence>